<protein>
    <submittedName>
        <fullName evidence="2">Uncharacterized protein</fullName>
    </submittedName>
</protein>
<dbReference type="Proteomes" id="UP000634139">
    <property type="component" value="Unassembled WGS sequence"/>
</dbReference>
<reference evidence="2" key="1">
    <citation type="journal article" date="2014" name="Int. J. Syst. Evol. Microbiol.">
        <title>Complete genome sequence of Corynebacterium casei LMG S-19264T (=DSM 44701T), isolated from a smear-ripened cheese.</title>
        <authorList>
            <consortium name="US DOE Joint Genome Institute (JGI-PGF)"/>
            <person name="Walter F."/>
            <person name="Albersmeier A."/>
            <person name="Kalinowski J."/>
            <person name="Ruckert C."/>
        </authorList>
    </citation>
    <scope>NUCLEOTIDE SEQUENCE</scope>
    <source>
        <strain evidence="2">KCTC 32422</strain>
    </source>
</reference>
<evidence type="ECO:0000256" key="1">
    <source>
        <dbReference type="SAM" id="Phobius"/>
    </source>
</evidence>
<comment type="caution">
    <text evidence="2">The sequence shown here is derived from an EMBL/GenBank/DDBJ whole genome shotgun (WGS) entry which is preliminary data.</text>
</comment>
<keyword evidence="1" id="KW-0812">Transmembrane</keyword>
<gene>
    <name evidence="2" type="ORF">GCM10011617_21270</name>
</gene>
<name>A0A918RIP4_9SPHN</name>
<keyword evidence="3" id="KW-1185">Reference proteome</keyword>
<evidence type="ECO:0000313" key="3">
    <source>
        <dbReference type="Proteomes" id="UP000634139"/>
    </source>
</evidence>
<dbReference type="RefSeq" id="WP_189541270.1">
    <property type="nucleotide sequence ID" value="NZ_BMZD01000004.1"/>
</dbReference>
<reference evidence="2" key="2">
    <citation type="submission" date="2020-09" db="EMBL/GenBank/DDBJ databases">
        <authorList>
            <person name="Sun Q."/>
            <person name="Kim S."/>
        </authorList>
    </citation>
    <scope>NUCLEOTIDE SEQUENCE</scope>
    <source>
        <strain evidence="2">KCTC 32422</strain>
    </source>
</reference>
<proteinExistence type="predicted"/>
<keyword evidence="1" id="KW-1133">Transmembrane helix</keyword>
<sequence>MHSARLKQHTGNILFALAVTTALPLAPAHAYLDAGSISMALQVTVGAIASGLMIGKLYLHRIMSFLGLRKAASDEAKKD</sequence>
<feature type="transmembrane region" description="Helical" evidence="1">
    <location>
        <begin position="40"/>
        <end position="59"/>
    </location>
</feature>
<keyword evidence="1" id="KW-0472">Membrane</keyword>
<evidence type="ECO:0000313" key="2">
    <source>
        <dbReference type="EMBL" id="GHA00383.1"/>
    </source>
</evidence>
<dbReference type="AlphaFoldDB" id="A0A918RIP4"/>
<organism evidence="2 3">
    <name type="scientific">Novosphingobium arvoryzae</name>
    <dbReference type="NCBI Taxonomy" id="1256514"/>
    <lineage>
        <taxon>Bacteria</taxon>
        <taxon>Pseudomonadati</taxon>
        <taxon>Pseudomonadota</taxon>
        <taxon>Alphaproteobacteria</taxon>
        <taxon>Sphingomonadales</taxon>
        <taxon>Sphingomonadaceae</taxon>
        <taxon>Novosphingobium</taxon>
    </lineage>
</organism>
<accession>A0A918RIP4</accession>
<dbReference type="EMBL" id="BMZD01000004">
    <property type="protein sequence ID" value="GHA00383.1"/>
    <property type="molecule type" value="Genomic_DNA"/>
</dbReference>